<reference evidence="2" key="1">
    <citation type="submission" date="2021-01" db="EMBL/GenBank/DDBJ databases">
        <authorList>
            <person name="Corre E."/>
            <person name="Pelletier E."/>
            <person name="Niang G."/>
            <person name="Scheremetjew M."/>
            <person name="Finn R."/>
            <person name="Kale V."/>
            <person name="Holt S."/>
            <person name="Cochrane G."/>
            <person name="Meng A."/>
            <person name="Brown T."/>
            <person name="Cohen L."/>
        </authorList>
    </citation>
    <scope>NUCLEOTIDE SEQUENCE</scope>
    <source>
        <strain evidence="2">UTEX LB 2760</strain>
    </source>
</reference>
<keyword evidence="1" id="KW-0732">Signal</keyword>
<organism evidence="2">
    <name type="scientific">Rhodosorus marinus</name>
    <dbReference type="NCBI Taxonomy" id="101924"/>
    <lineage>
        <taxon>Eukaryota</taxon>
        <taxon>Rhodophyta</taxon>
        <taxon>Stylonematophyceae</taxon>
        <taxon>Stylonematales</taxon>
        <taxon>Stylonemataceae</taxon>
        <taxon>Rhodosorus</taxon>
    </lineage>
</organism>
<feature type="chain" id="PRO_5031354189" description="Chitin-binding type-4 domain-containing protein" evidence="1">
    <location>
        <begin position="23"/>
        <end position="225"/>
    </location>
</feature>
<dbReference type="AlphaFoldDB" id="A0A7S0BDC1"/>
<evidence type="ECO:0008006" key="3">
    <source>
        <dbReference type="Google" id="ProtNLM"/>
    </source>
</evidence>
<evidence type="ECO:0000313" key="2">
    <source>
        <dbReference type="EMBL" id="CAD8389804.1"/>
    </source>
</evidence>
<feature type="signal peptide" evidence="1">
    <location>
        <begin position="1"/>
        <end position="22"/>
    </location>
</feature>
<gene>
    <name evidence="2" type="ORF">RMAR0315_LOCUS280</name>
</gene>
<accession>A0A7S0BDC1</accession>
<evidence type="ECO:0000256" key="1">
    <source>
        <dbReference type="SAM" id="SignalP"/>
    </source>
</evidence>
<proteinExistence type="predicted"/>
<dbReference type="EMBL" id="HBEK01000486">
    <property type="protein sequence ID" value="CAD8389804.1"/>
    <property type="molecule type" value="Transcribed_RNA"/>
</dbReference>
<protein>
    <recommendedName>
        <fullName evidence="3">Chitin-binding type-4 domain-containing protein</fullName>
    </recommendedName>
</protein>
<name>A0A7S0BDC1_9RHOD</name>
<sequence>MAFRSSAVVLLLGCIAILECWSAPIPYSLRTDSGGTCYDDMLENDVHPVWKPKSAANGSHVFGMNTDSERYPKTGYGFQWSNVVSDEGQHCFHFSLQGTYPAFIIEEVDVGLWRSAGRVPTTGDDMWNAKFSYYNSASNTGMVCPDQMEIPDCTDLSKMVLVFGGYGRDRGGSGDPDIHIFPDPASCPLLTPGGLNACKVDVVWNAGVKTPTPTPNPTPTTWKIT</sequence>